<dbReference type="HOGENOM" id="CLU_698264_0_0_1"/>
<evidence type="ECO:0000256" key="1">
    <source>
        <dbReference type="SAM" id="MobiDB-lite"/>
    </source>
</evidence>
<feature type="region of interest" description="Disordered" evidence="1">
    <location>
        <begin position="214"/>
        <end position="395"/>
    </location>
</feature>
<evidence type="ECO:0000313" key="2">
    <source>
        <dbReference type="EMBL" id="KGQ06407.1"/>
    </source>
</evidence>
<feature type="compositionally biased region" description="Basic and acidic residues" evidence="1">
    <location>
        <begin position="244"/>
        <end position="253"/>
    </location>
</feature>
<feature type="region of interest" description="Disordered" evidence="1">
    <location>
        <begin position="168"/>
        <end position="197"/>
    </location>
</feature>
<gene>
    <name evidence="2" type="ORF">BBAD15_g8275</name>
</gene>
<accession>A0A0A2VJ94</accession>
<dbReference type="EMBL" id="ANFO01000820">
    <property type="protein sequence ID" value="KGQ06407.1"/>
    <property type="molecule type" value="Genomic_DNA"/>
</dbReference>
<name>A0A0A2VJ94_BEABA</name>
<reference evidence="2 3" key="1">
    <citation type="submission" date="2012-10" db="EMBL/GenBank/DDBJ databases">
        <title>Genome sequencing and analysis of entomopathogenic fungi Beauveria bassiana D1-5.</title>
        <authorList>
            <person name="Li Q."/>
            <person name="Wang L."/>
            <person name="Zhang Z."/>
            <person name="Wang Q."/>
            <person name="Ren J."/>
            <person name="Wang M."/>
            <person name="Xu W."/>
            <person name="Wang J."/>
            <person name="Lu Y."/>
            <person name="Du Q."/>
            <person name="Sun Z."/>
        </authorList>
    </citation>
    <scope>NUCLEOTIDE SEQUENCE [LARGE SCALE GENOMIC DNA]</scope>
    <source>
        <strain evidence="2 3">D1-5</strain>
    </source>
</reference>
<comment type="caution">
    <text evidence="2">The sequence shown here is derived from an EMBL/GenBank/DDBJ whole genome shotgun (WGS) entry which is preliminary data.</text>
</comment>
<feature type="compositionally biased region" description="Polar residues" evidence="1">
    <location>
        <begin position="316"/>
        <end position="325"/>
    </location>
</feature>
<organism evidence="2 3">
    <name type="scientific">Beauveria bassiana D1-5</name>
    <dbReference type="NCBI Taxonomy" id="1245745"/>
    <lineage>
        <taxon>Eukaryota</taxon>
        <taxon>Fungi</taxon>
        <taxon>Dikarya</taxon>
        <taxon>Ascomycota</taxon>
        <taxon>Pezizomycotina</taxon>
        <taxon>Sordariomycetes</taxon>
        <taxon>Hypocreomycetidae</taxon>
        <taxon>Hypocreales</taxon>
        <taxon>Cordycipitaceae</taxon>
        <taxon>Beauveria</taxon>
    </lineage>
</organism>
<evidence type="ECO:0000313" key="3">
    <source>
        <dbReference type="Proteomes" id="UP000030106"/>
    </source>
</evidence>
<feature type="compositionally biased region" description="Acidic residues" evidence="1">
    <location>
        <begin position="174"/>
        <end position="196"/>
    </location>
</feature>
<proteinExistence type="predicted"/>
<sequence length="395" mass="43936">MTFLSEPPSGLPFDVNHEWRQRAPKGCRNPKKLRVEYWKKYNHVEIPLRSRQDWYKVALKVAEEASTPEELERGFEAEYYNDLRKQLELARKICKKGRDGDSYNLQRATAEILNEKALASLLQLCTCLLYGWAEPDRSKKDMAEEEEAYIDRALKDPSLVFPSQTQHISLTKDGEDEDTSDNAIDTEPDSDWDEFGPYEAPLMRNYRFDSIGQLEGPQPAYSTDAAAEKNPHAEPALNAGTVGAHEHAKRDTARSVAESAQPLARPASPSKQEPSSICNQSMTSRAAPPSPPSTASPRSDSTAGLGCCSGDDESQSRQQPTSPASVSEAAATKKQKCGEPVANANGKCSDYTKSDSSPTHVVKSTGRKRSRSESPFDADIEEEERFSKRRSKFRK</sequence>
<dbReference type="OrthoDB" id="10374873at2759"/>
<feature type="compositionally biased region" description="Polar residues" evidence="1">
    <location>
        <begin position="269"/>
        <end position="282"/>
    </location>
</feature>
<dbReference type="Proteomes" id="UP000030106">
    <property type="component" value="Unassembled WGS sequence"/>
</dbReference>
<dbReference type="AlphaFoldDB" id="A0A0A2VJ94"/>
<protein>
    <submittedName>
        <fullName evidence="2">Uncharacterized protein</fullName>
    </submittedName>
</protein>